<dbReference type="Proteomes" id="UP000299102">
    <property type="component" value="Unassembled WGS sequence"/>
</dbReference>
<accession>A0A4C1TBZ4</accession>
<sequence length="115" mass="13014">MWHRFLQAHAEMVSSGRFYLRQKANVPSRCEPEENVINSISVQCALKECGRVCRPRVRRETWPSVSIAPTNHGYLIRVPKLITSIKAISDLDDYQCRPVPGASARAGLHNLLSTR</sequence>
<proteinExistence type="predicted"/>
<reference evidence="1 2" key="1">
    <citation type="journal article" date="2019" name="Commun. Biol.">
        <title>The bagworm genome reveals a unique fibroin gene that provides high tensile strength.</title>
        <authorList>
            <person name="Kono N."/>
            <person name="Nakamura H."/>
            <person name="Ohtoshi R."/>
            <person name="Tomita M."/>
            <person name="Numata K."/>
            <person name="Arakawa K."/>
        </authorList>
    </citation>
    <scope>NUCLEOTIDE SEQUENCE [LARGE SCALE GENOMIC DNA]</scope>
</reference>
<dbReference type="AlphaFoldDB" id="A0A4C1TBZ4"/>
<protein>
    <submittedName>
        <fullName evidence="1">Uncharacterized protein</fullName>
    </submittedName>
</protein>
<name>A0A4C1TBZ4_EUMVA</name>
<comment type="caution">
    <text evidence="1">The sequence shown here is derived from an EMBL/GenBank/DDBJ whole genome shotgun (WGS) entry which is preliminary data.</text>
</comment>
<evidence type="ECO:0000313" key="2">
    <source>
        <dbReference type="Proteomes" id="UP000299102"/>
    </source>
</evidence>
<keyword evidence="2" id="KW-1185">Reference proteome</keyword>
<gene>
    <name evidence="1" type="ORF">EVAR_5500_1</name>
</gene>
<organism evidence="1 2">
    <name type="scientific">Eumeta variegata</name>
    <name type="common">Bagworm moth</name>
    <name type="synonym">Eumeta japonica</name>
    <dbReference type="NCBI Taxonomy" id="151549"/>
    <lineage>
        <taxon>Eukaryota</taxon>
        <taxon>Metazoa</taxon>
        <taxon>Ecdysozoa</taxon>
        <taxon>Arthropoda</taxon>
        <taxon>Hexapoda</taxon>
        <taxon>Insecta</taxon>
        <taxon>Pterygota</taxon>
        <taxon>Neoptera</taxon>
        <taxon>Endopterygota</taxon>
        <taxon>Lepidoptera</taxon>
        <taxon>Glossata</taxon>
        <taxon>Ditrysia</taxon>
        <taxon>Tineoidea</taxon>
        <taxon>Psychidae</taxon>
        <taxon>Oiketicinae</taxon>
        <taxon>Eumeta</taxon>
    </lineage>
</organism>
<dbReference type="EMBL" id="BGZK01000043">
    <property type="protein sequence ID" value="GBP10937.1"/>
    <property type="molecule type" value="Genomic_DNA"/>
</dbReference>
<evidence type="ECO:0000313" key="1">
    <source>
        <dbReference type="EMBL" id="GBP10937.1"/>
    </source>
</evidence>